<dbReference type="AlphaFoldDB" id="A0A1W6NZ10"/>
<keyword evidence="3" id="KW-1185">Reference proteome</keyword>
<keyword evidence="1" id="KW-1133">Transmembrane helix</keyword>
<gene>
    <name evidence="2" type="ORF">BVG79_01136</name>
</gene>
<keyword evidence="1" id="KW-0812">Transmembrane</keyword>
<dbReference type="KEGG" id="kro:BVG79_01136"/>
<organism evidence="2 3">
    <name type="scientific">Ketogulonicigenium robustum</name>
    <dbReference type="NCBI Taxonomy" id="92947"/>
    <lineage>
        <taxon>Bacteria</taxon>
        <taxon>Pseudomonadati</taxon>
        <taxon>Pseudomonadota</taxon>
        <taxon>Alphaproteobacteria</taxon>
        <taxon>Rhodobacterales</taxon>
        <taxon>Roseobacteraceae</taxon>
        <taxon>Ketogulonicigenium</taxon>
    </lineage>
</organism>
<proteinExistence type="predicted"/>
<evidence type="ECO:0000256" key="1">
    <source>
        <dbReference type="SAM" id="Phobius"/>
    </source>
</evidence>
<dbReference type="Proteomes" id="UP000242447">
    <property type="component" value="Chromosome"/>
</dbReference>
<feature type="transmembrane region" description="Helical" evidence="1">
    <location>
        <begin position="20"/>
        <end position="37"/>
    </location>
</feature>
<reference evidence="2 3" key="1">
    <citation type="submission" date="2017-02" db="EMBL/GenBank/DDBJ databases">
        <title>Ketogulonicigenium robustum SPU B003 Genome sequencing and assembly.</title>
        <authorList>
            <person name="Li Y."/>
            <person name="Liu L."/>
            <person name="Wang C."/>
            <person name="Zhang M."/>
            <person name="Zhang T."/>
            <person name="Zhang Y."/>
        </authorList>
    </citation>
    <scope>NUCLEOTIDE SEQUENCE [LARGE SCALE GENOMIC DNA]</scope>
    <source>
        <strain evidence="2 3">SPU_B003</strain>
    </source>
</reference>
<evidence type="ECO:0000313" key="3">
    <source>
        <dbReference type="Proteomes" id="UP000242447"/>
    </source>
</evidence>
<sequence>MRQRDVVCAPPHSFDAGAGAAFTLIFRIVTICVDFWFK</sequence>
<protein>
    <submittedName>
        <fullName evidence="2">Uncharacterized protein</fullName>
    </submittedName>
</protein>
<name>A0A1W6NZ10_9RHOB</name>
<evidence type="ECO:0000313" key="2">
    <source>
        <dbReference type="EMBL" id="ARO14482.1"/>
    </source>
</evidence>
<accession>A0A1W6NZ10</accession>
<dbReference type="EMBL" id="CP019937">
    <property type="protein sequence ID" value="ARO14482.1"/>
    <property type="molecule type" value="Genomic_DNA"/>
</dbReference>
<keyword evidence="1" id="KW-0472">Membrane</keyword>
<dbReference type="STRING" id="92947.BVG79_01136"/>